<keyword evidence="9" id="KW-1185">Reference proteome</keyword>
<feature type="compositionally biased region" description="Polar residues" evidence="5">
    <location>
        <begin position="328"/>
        <end position="338"/>
    </location>
</feature>
<feature type="region of interest" description="Disordered" evidence="5">
    <location>
        <begin position="31"/>
        <end position="278"/>
    </location>
</feature>
<feature type="compositionally biased region" description="Acidic residues" evidence="5">
    <location>
        <begin position="214"/>
        <end position="239"/>
    </location>
</feature>
<feature type="region of interest" description="Disordered" evidence="5">
    <location>
        <begin position="524"/>
        <end position="551"/>
    </location>
</feature>
<dbReference type="SUPFAM" id="SSF51182">
    <property type="entry name" value="RmlC-like cupins"/>
    <property type="match status" value="1"/>
</dbReference>
<feature type="domain" description="Mif2/CENP-C cupin" evidence="6">
    <location>
        <begin position="432"/>
        <end position="518"/>
    </location>
</feature>
<reference evidence="8 9" key="2">
    <citation type="submission" date="2019-11" db="EMBL/GenBank/DDBJ databases">
        <authorList>
            <person name="Lu H."/>
        </authorList>
    </citation>
    <scope>NUCLEOTIDE SEQUENCE [LARGE SCALE GENOMIC DNA]</scope>
    <source>
        <strain evidence="8 9">FIM1</strain>
    </source>
</reference>
<dbReference type="InterPro" id="IPR025974">
    <property type="entry name" value="Mif2/CENP-C_cupin"/>
</dbReference>
<reference evidence="8 9" key="1">
    <citation type="submission" date="2016-03" db="EMBL/GenBank/DDBJ databases">
        <title>How can Kluyveromyces marxianus grow so fast - potential evolutionary course in Saccharomyces Complex revealed by comparative genomics.</title>
        <authorList>
            <person name="Mo W."/>
            <person name="Lu W."/>
            <person name="Yang X."/>
            <person name="Qi J."/>
            <person name="Lv H."/>
        </authorList>
    </citation>
    <scope>NUCLEOTIDE SEQUENCE [LARGE SCALE GENOMIC DNA]</scope>
    <source>
        <strain evidence="8 9">FIM1</strain>
    </source>
</reference>
<accession>A0ABX6EW03</accession>
<dbReference type="PANTHER" id="PTHR16684">
    <property type="entry name" value="CENTROMERE PROTEIN C"/>
    <property type="match status" value="1"/>
</dbReference>
<evidence type="ECO:0000256" key="2">
    <source>
        <dbReference type="ARBA" id="ARBA00010291"/>
    </source>
</evidence>
<dbReference type="Pfam" id="PF11699">
    <property type="entry name" value="CENP-C_C"/>
    <property type="match status" value="1"/>
</dbReference>
<dbReference type="Pfam" id="PF15624">
    <property type="entry name" value="Mif2_N"/>
    <property type="match status" value="1"/>
</dbReference>
<dbReference type="InterPro" id="IPR028386">
    <property type="entry name" value="CENP-C/Mif2/cnp3"/>
</dbReference>
<evidence type="ECO:0000256" key="5">
    <source>
        <dbReference type="SAM" id="MobiDB-lite"/>
    </source>
</evidence>
<feature type="compositionally biased region" description="Basic and acidic residues" evidence="5">
    <location>
        <begin position="177"/>
        <end position="191"/>
    </location>
</feature>
<evidence type="ECO:0000259" key="6">
    <source>
        <dbReference type="Pfam" id="PF11699"/>
    </source>
</evidence>
<dbReference type="InterPro" id="IPR028929">
    <property type="entry name" value="Mif2_N"/>
</dbReference>
<feature type="compositionally biased region" description="Polar residues" evidence="5">
    <location>
        <begin position="541"/>
        <end position="551"/>
    </location>
</feature>
<comment type="similarity">
    <text evidence="2">Belongs to the CENP-C/MIF2 family.</text>
</comment>
<protein>
    <submittedName>
        <fullName evidence="8">Protein MIF2</fullName>
    </submittedName>
</protein>
<feature type="compositionally biased region" description="Basic and acidic residues" evidence="5">
    <location>
        <begin position="141"/>
        <end position="170"/>
    </location>
</feature>
<keyword evidence="4" id="KW-0539">Nucleus</keyword>
<dbReference type="Proteomes" id="UP000422736">
    <property type="component" value="Chromosome 3"/>
</dbReference>
<dbReference type="InterPro" id="IPR011051">
    <property type="entry name" value="RmlC_Cupin_sf"/>
</dbReference>
<keyword evidence="3" id="KW-0238">DNA-binding</keyword>
<evidence type="ECO:0000256" key="3">
    <source>
        <dbReference type="ARBA" id="ARBA00023125"/>
    </source>
</evidence>
<feature type="domain" description="Mif2 N-terminal" evidence="7">
    <location>
        <begin position="3"/>
        <end position="41"/>
    </location>
</feature>
<sequence>MDYMNLGVRSRKTGLTVDKLVPKDEYSMENIDDFFKEGDKTGPGLGPGPASTRTRPGHGPGQALDPSTVPGPGQGPGQSSFDAFKIPSTVPEPGTSPAPGTPENQTSDQWFPDVNEMPEVPHDSPGTPGSPGAPGTPQKRFIRERDVDSSSPDSDHSIRLTPEQDYRDVPDLVDDGETTRDTSLSEEHVLLEDELDDDFRPETDIDTEYRDGSTDDTSDDTSDDDSDHPEDSDSSDDSDSSLIQAQAKELLQNEKSTATATATASATGGVRRSTRIRVAPLEFWRNEKVVYKRSSNKPVLEIDKIITYDHDQDEEEEQFLKNNKRSKTSSSQGQAQAKTKSRPYNYIPSGRPRGRPRKNKPPEQEDAENSGNARILQEIKNGTYPNAQWLQHGVYQSTVNVSADEKKDQDILAFAPGLAQAEQVTSSNNDKFTLAILFDKHKERFASGILKIPVDGAKTLANAHNAFINFYVIQGIVEVTVENKKFICTKGSSFQIPAFNNYGFTNKGMDNADLYFVQVTVPETFDGSQEPGPEVDETSDKSSSNMSLTTT</sequence>
<evidence type="ECO:0000313" key="8">
    <source>
        <dbReference type="EMBL" id="QGN15074.1"/>
    </source>
</evidence>
<dbReference type="Gene3D" id="2.60.120.10">
    <property type="entry name" value="Jelly Rolls"/>
    <property type="match status" value="1"/>
</dbReference>
<feature type="region of interest" description="Disordered" evidence="5">
    <location>
        <begin position="312"/>
        <end position="372"/>
    </location>
</feature>
<feature type="compositionally biased region" description="Basic and acidic residues" evidence="5">
    <location>
        <begin position="198"/>
        <end position="213"/>
    </location>
</feature>
<evidence type="ECO:0000256" key="4">
    <source>
        <dbReference type="ARBA" id="ARBA00023242"/>
    </source>
</evidence>
<evidence type="ECO:0000256" key="1">
    <source>
        <dbReference type="ARBA" id="ARBA00004123"/>
    </source>
</evidence>
<dbReference type="PANTHER" id="PTHR16684:SF11">
    <property type="entry name" value="CENTROMERE PROTEIN C"/>
    <property type="match status" value="1"/>
</dbReference>
<dbReference type="EMBL" id="CP015056">
    <property type="protein sequence ID" value="QGN15074.1"/>
    <property type="molecule type" value="Genomic_DNA"/>
</dbReference>
<comment type="subcellular location">
    <subcellularLocation>
        <location evidence="1">Nucleus</location>
    </subcellularLocation>
</comment>
<gene>
    <name evidence="8" type="primary">MIF2</name>
    <name evidence="8" type="ORF">FIM1_1759</name>
</gene>
<evidence type="ECO:0000259" key="7">
    <source>
        <dbReference type="Pfam" id="PF15624"/>
    </source>
</evidence>
<dbReference type="CDD" id="cd06993">
    <property type="entry name" value="cupin_CENP-C_C"/>
    <property type="match status" value="1"/>
</dbReference>
<proteinExistence type="inferred from homology"/>
<dbReference type="InterPro" id="IPR014710">
    <property type="entry name" value="RmlC-like_jellyroll"/>
</dbReference>
<feature type="compositionally biased region" description="Low complexity" evidence="5">
    <location>
        <begin position="256"/>
        <end position="267"/>
    </location>
</feature>
<evidence type="ECO:0000313" key="9">
    <source>
        <dbReference type="Proteomes" id="UP000422736"/>
    </source>
</evidence>
<name>A0ABX6EW03_KLUMA</name>
<organism evidence="8 9">
    <name type="scientific">Kluyveromyces marxianus</name>
    <name type="common">Yeast</name>
    <name type="synonym">Candida kefyr</name>
    <dbReference type="NCBI Taxonomy" id="4911"/>
    <lineage>
        <taxon>Eukaryota</taxon>
        <taxon>Fungi</taxon>
        <taxon>Dikarya</taxon>
        <taxon>Ascomycota</taxon>
        <taxon>Saccharomycotina</taxon>
        <taxon>Saccharomycetes</taxon>
        <taxon>Saccharomycetales</taxon>
        <taxon>Saccharomycetaceae</taxon>
        <taxon>Kluyveromyces</taxon>
    </lineage>
</organism>